<dbReference type="AlphaFoldDB" id="A0A455SD14"/>
<evidence type="ECO:0000259" key="2">
    <source>
        <dbReference type="Pfam" id="PF20736"/>
    </source>
</evidence>
<reference evidence="4" key="1">
    <citation type="submission" date="2018-12" db="EMBL/GenBank/DDBJ databases">
        <title>Novel natural products biosynthetic potential of the class Ktedonobacteria.</title>
        <authorList>
            <person name="Zheng Y."/>
            <person name="Saitou A."/>
            <person name="Wang C.M."/>
            <person name="Toyoda A."/>
            <person name="Minakuchi Y."/>
            <person name="Sekiguchi Y."/>
            <person name="Ueda K."/>
            <person name="Takano H."/>
            <person name="Sakai Y."/>
            <person name="Yokota A."/>
            <person name="Yabe S."/>
        </authorList>
    </citation>
    <scope>NUCLEOTIDE SEQUENCE</scope>
    <source>
        <strain evidence="4">COM3</strain>
    </source>
</reference>
<feature type="domain" description="Non-reducing end beta-L-arabinofuranosidase-like GH127 catalytic" evidence="1">
    <location>
        <begin position="14"/>
        <end position="411"/>
    </location>
</feature>
<dbReference type="InterPro" id="IPR049049">
    <property type="entry name" value="Beta-AFase-like_GH127_C"/>
</dbReference>
<dbReference type="InterPro" id="IPR008928">
    <property type="entry name" value="6-hairpin_glycosidase_sf"/>
</dbReference>
<dbReference type="InterPro" id="IPR012878">
    <property type="entry name" value="Beta-AFase-like_GH127_cat"/>
</dbReference>
<evidence type="ECO:0000313" key="4">
    <source>
        <dbReference type="EMBL" id="BBH85646.1"/>
    </source>
</evidence>
<dbReference type="InterPro" id="IPR049046">
    <property type="entry name" value="Beta-AFase-like_GH127_middle"/>
</dbReference>
<evidence type="ECO:0008006" key="5">
    <source>
        <dbReference type="Google" id="ProtNLM"/>
    </source>
</evidence>
<dbReference type="SUPFAM" id="SSF48208">
    <property type="entry name" value="Six-hairpin glycosidases"/>
    <property type="match status" value="1"/>
</dbReference>
<feature type="domain" description="Non-reducing end beta-L-arabinofuranosidase-like GH127 middle" evidence="2">
    <location>
        <begin position="423"/>
        <end position="516"/>
    </location>
</feature>
<evidence type="ECO:0000259" key="3">
    <source>
        <dbReference type="Pfam" id="PF20737"/>
    </source>
</evidence>
<dbReference type="Pfam" id="PF20737">
    <property type="entry name" value="Glyco_hydro127C"/>
    <property type="match status" value="1"/>
</dbReference>
<accession>A0A455SD14</accession>
<dbReference type="InterPro" id="IPR049174">
    <property type="entry name" value="Beta-AFase-like"/>
</dbReference>
<name>A0A455SD14_9CHLR</name>
<dbReference type="GO" id="GO:0005975">
    <property type="term" value="P:carbohydrate metabolic process"/>
    <property type="evidence" value="ECO:0007669"/>
    <property type="project" value="InterPro"/>
</dbReference>
<dbReference type="PANTHER" id="PTHR43465">
    <property type="entry name" value="DUF1680 DOMAIN PROTEIN (AFU_ORTHOLOGUE AFUA_1G08910)"/>
    <property type="match status" value="1"/>
</dbReference>
<protein>
    <recommendedName>
        <fullName evidence="5">Glycoside hydrolase family 127 protein</fullName>
    </recommendedName>
</protein>
<feature type="domain" description="Non-reducing end beta-L-arabinofuranosidase-like GH127 C-terminal" evidence="3">
    <location>
        <begin position="518"/>
        <end position="628"/>
    </location>
</feature>
<dbReference type="EMBL" id="AP019376">
    <property type="protein sequence ID" value="BBH85646.1"/>
    <property type="molecule type" value="Genomic_DNA"/>
</dbReference>
<organism evidence="4">
    <name type="scientific">Thermosporothrix sp. COM3</name>
    <dbReference type="NCBI Taxonomy" id="2490863"/>
    <lineage>
        <taxon>Bacteria</taxon>
        <taxon>Bacillati</taxon>
        <taxon>Chloroflexota</taxon>
        <taxon>Ktedonobacteria</taxon>
        <taxon>Ktedonobacterales</taxon>
        <taxon>Thermosporotrichaceae</taxon>
        <taxon>Thermosporothrix</taxon>
    </lineage>
</organism>
<dbReference type="PANTHER" id="PTHR43465:SF2">
    <property type="entry name" value="DUF1680 DOMAIN PROTEIN (AFU_ORTHOLOGUE AFUA_1G08910)"/>
    <property type="match status" value="1"/>
</dbReference>
<dbReference type="Pfam" id="PF20736">
    <property type="entry name" value="Glyco_hydro127M"/>
    <property type="match status" value="1"/>
</dbReference>
<sequence>MMEHASLRAVPFTDVTINDAFWSGRLQANIEQTIPYQYEQCKTTGRVDALKLEWKPGDEPVPHIFWDSDIAKWIEAASYTLATKPDAQLEALLDEVIALLASAQQPDGYLNTHFTVVEPGKRWTNLRDAHELYCAGHLIEAAVAHYQATGKRSLLDVICRYCDHIAQTFGPNPGQKRGYCGHEEIELALVKLYHVTGERRYLDLSAYFINERGQQPHYFDLELKERLKQGEKDRLAEFHRTVGYEYNQSHKPVREQVHVVGHAVRAMYLYSAMADLAWELQDDTLKQACERLWADLCEKKLYITGGIGPSGHNEGFTRAYDLPNETAYAETCAAIGLVFWAHRMLHLDCDRRYADVMERALYNGVISGVSLDGRKFFYENPLASNGQVHRQDWFECACCPPNVARLLASFGNYIYSQREEEAVIHLFVQGSATLDLGTQKLSLKQQTRYPWDGEVRIQVDPEQSARFRVRVRQPGWCRKATVRVNGEPVQPASERGYLILEREWSQGDVIELTLHMPVERVYAHPQVREDRGRVALQRGPLVYCLEEVDNSSDLDALLMPRTADFTQTYVQDLASGAVALSFEAQRLEADGPSLYRTERPRTSTVQVRAVPYCLWDNRSPGEMLVWLREA</sequence>
<dbReference type="Pfam" id="PF07944">
    <property type="entry name" value="Beta-AFase-like_GH127_cat"/>
    <property type="match status" value="1"/>
</dbReference>
<gene>
    <name evidence="4" type="ORF">KTC_03970</name>
</gene>
<evidence type="ECO:0000259" key="1">
    <source>
        <dbReference type="Pfam" id="PF07944"/>
    </source>
</evidence>
<proteinExistence type="predicted"/>